<protein>
    <recommendedName>
        <fullName evidence="6">Vacuolar protein sorting-associated protein 35</fullName>
    </recommendedName>
</protein>
<dbReference type="Gene3D" id="1.25.40.660">
    <property type="entry name" value="Vacuolar protein sorting-associated protein 35, helical subcomplex Vps35-C"/>
    <property type="match status" value="1"/>
</dbReference>
<dbReference type="PANTHER" id="PTHR11099">
    <property type="entry name" value="VACUOLAR SORTING PROTEIN 35"/>
    <property type="match status" value="1"/>
</dbReference>
<keyword evidence="3 6" id="KW-0813">Transport</keyword>
<comment type="similarity">
    <text evidence="2 6">Belongs to the VPS35 family.</text>
</comment>
<evidence type="ECO:0000313" key="9">
    <source>
        <dbReference type="EMBL" id="RMZ54406.1"/>
    </source>
</evidence>
<reference evidence="8" key="1">
    <citation type="submission" date="2015-08" db="EMBL/GenBank/DDBJ databases">
        <authorList>
            <person name="Babu N.S."/>
            <person name="Beckwith C.J."/>
            <person name="Beseler K.G."/>
            <person name="Brison A."/>
            <person name="Carone J.V."/>
            <person name="Caskin T.P."/>
            <person name="Diamond M."/>
            <person name="Durham M.E."/>
            <person name="Foxe J.M."/>
            <person name="Go M."/>
            <person name="Henderson B.A."/>
            <person name="Jones I.B."/>
            <person name="McGettigan J.A."/>
            <person name="Micheletti S.J."/>
            <person name="Nasrallah M.E."/>
            <person name="Ortiz D."/>
            <person name="Piller C.R."/>
            <person name="Privatt S.R."/>
            <person name="Schneider S.L."/>
            <person name="Sharp S."/>
            <person name="Smith T.C."/>
            <person name="Stanton J.D."/>
            <person name="Ullery H.E."/>
            <person name="Wilson R.J."/>
            <person name="Serrano M.G."/>
            <person name="Buck G."/>
            <person name="Lee V."/>
            <person name="Wang Y."/>
            <person name="Carvalho R."/>
            <person name="Voegtly L."/>
            <person name="Shi R."/>
            <person name="Duckworth R."/>
            <person name="Johnson A."/>
            <person name="Loviza R."/>
            <person name="Walstead R."/>
            <person name="Shah Z."/>
            <person name="Kiflezghi M."/>
            <person name="Wade K."/>
            <person name="Ball S.L."/>
            <person name="Bradley K.W."/>
            <person name="Asai D.J."/>
            <person name="Bowman C.A."/>
            <person name="Russell D.A."/>
            <person name="Pope W.H."/>
            <person name="Jacobs-Sera D."/>
            <person name="Hendrix R.W."/>
            <person name="Hatfull G.F."/>
        </authorList>
    </citation>
    <scope>NUCLEOTIDE SEQUENCE</scope>
</reference>
<evidence type="ECO:0000256" key="2">
    <source>
        <dbReference type="ARBA" id="ARBA00006536"/>
    </source>
</evidence>
<keyword evidence="4 6" id="KW-0653">Protein transport</keyword>
<reference evidence="10" key="2">
    <citation type="journal article" date="2018" name="Algal Res.">
        <title>Characterization of plant carbon substrate utilization by Auxenochlorella protothecoides.</title>
        <authorList>
            <person name="Vogler B.W."/>
            <person name="Starkenburg S.R."/>
            <person name="Sudasinghe N."/>
            <person name="Schambach J.Y."/>
            <person name="Rollin J.A."/>
            <person name="Pattathil S."/>
            <person name="Barry A.N."/>
        </authorList>
    </citation>
    <scope>NUCLEOTIDE SEQUENCE [LARGE SCALE GENOMIC DNA]</scope>
    <source>
        <strain evidence="10">UTEX 25</strain>
    </source>
</reference>
<dbReference type="GO" id="GO:0042147">
    <property type="term" value="P:retrograde transport, endosome to Golgi"/>
    <property type="evidence" value="ECO:0007669"/>
    <property type="project" value="InterPro"/>
</dbReference>
<dbReference type="AlphaFoldDB" id="A0A1D2AAR8"/>
<reference evidence="9" key="4">
    <citation type="submission" date="2018-11" db="EMBL/GenBank/DDBJ databases">
        <title>Characterization of plant carbon substrate utilization by Auxenochlorella protothecoides.</title>
        <authorList>
            <person name="Vogler B.W."/>
            <person name="Starkenburg S.R."/>
            <person name="Sudasinghe N."/>
            <person name="Schambach J.Y."/>
            <person name="Rollin J.A."/>
            <person name="Pattathil S."/>
            <person name="Barry A.N."/>
        </authorList>
    </citation>
    <scope>NUCLEOTIDE SEQUENCE [LARGE SCALE GENOMIC DNA]</scope>
    <source>
        <strain evidence="9">UTEX 25</strain>
    </source>
</reference>
<dbReference type="InterPro" id="IPR042491">
    <property type="entry name" value="Vps35_C"/>
</dbReference>
<dbReference type="EMBL" id="GDKF01002313">
    <property type="protein sequence ID" value="JAT76309.1"/>
    <property type="molecule type" value="Transcribed_RNA"/>
</dbReference>
<feature type="compositionally biased region" description="Pro residues" evidence="7">
    <location>
        <begin position="696"/>
        <end position="709"/>
    </location>
</feature>
<dbReference type="PANTHER" id="PTHR11099:SF0">
    <property type="entry name" value="VACUOLAR PROTEIN SORTING-ASSOCIATED PROTEIN 35"/>
    <property type="match status" value="1"/>
</dbReference>
<comment type="function">
    <text evidence="6">Plays a role in vesicular protein sorting.</text>
</comment>
<dbReference type="PIRSF" id="PIRSF009375">
    <property type="entry name" value="Retromer_Vps35"/>
    <property type="match status" value="1"/>
</dbReference>
<keyword evidence="5" id="KW-0472">Membrane</keyword>
<dbReference type="Proteomes" id="UP000279271">
    <property type="component" value="Unassembled WGS sequence"/>
</dbReference>
<proteinExistence type="inferred from homology"/>
<reference evidence="9" key="3">
    <citation type="submission" date="2018-10" db="EMBL/GenBank/DDBJ databases">
        <authorList>
            <person name="Hovde B."/>
            <person name="Zhang X."/>
        </authorList>
    </citation>
    <scope>NUCLEOTIDE SEQUENCE [LARGE SCALE GENOMIC DNA]</scope>
    <source>
        <strain evidence="9">UTEX 25</strain>
    </source>
</reference>
<name>A0A1D2AAR8_AUXPR</name>
<evidence type="ECO:0000313" key="8">
    <source>
        <dbReference type="EMBL" id="JAT76309.1"/>
    </source>
</evidence>
<gene>
    <name evidence="9" type="ORF">APUTEX25_001982</name>
    <name evidence="8" type="ORF">g.33288</name>
</gene>
<evidence type="ECO:0000256" key="7">
    <source>
        <dbReference type="SAM" id="MobiDB-lite"/>
    </source>
</evidence>
<dbReference type="GO" id="GO:0005770">
    <property type="term" value="C:late endosome"/>
    <property type="evidence" value="ECO:0007669"/>
    <property type="project" value="TreeGrafter"/>
</dbReference>
<accession>A0A1D2AAR8</accession>
<dbReference type="GO" id="GO:0006886">
    <property type="term" value="P:intracellular protein transport"/>
    <property type="evidence" value="ECO:0007669"/>
    <property type="project" value="TreeGrafter"/>
</dbReference>
<dbReference type="Pfam" id="PF03635">
    <property type="entry name" value="Vps35"/>
    <property type="match status" value="1"/>
</dbReference>
<evidence type="ECO:0000256" key="3">
    <source>
        <dbReference type="ARBA" id="ARBA00022448"/>
    </source>
</evidence>
<dbReference type="GO" id="GO:0005829">
    <property type="term" value="C:cytosol"/>
    <property type="evidence" value="ECO:0007669"/>
    <property type="project" value="GOC"/>
</dbReference>
<sequence length="826" mass="89935">MAATLSSAPRGDVVGQNQWLKEAIVNIKRNAYGLRKAMDEDNVKDALRYSAAMLGELRTSSLGPQKYYEMYMQVSDQLHFLTEYFADEHRKGRSYADLYELVQHAGNLLPRLYLLCTVGACYIRSRQAPAKLILRDVAELCRGVQHPTRGLFLRAYLVQAYRSLLPATGSPYESPEGGNVEDAADFLLLNFTEMNKLWVRLQHQGGSADQGRRETERRELADLVGKNLTYISQLEGLTFAAYQNRVLPRVLEQVVSCRDELAQQYLMQALILAFPDDFHLGTLGTLLDALPGLQPGVKVATVLSSLLDRLASYAGANPTAVGQMTEQDAFGTLAGVALRVTQRHPDTLVADVAGMYAALLAFAGTVYPERLEHVDMVLGNCHDALRSRGTVPAGKAEREVVALLSTPLNKYDVVTVLGLKQYPAVLSLLRPNMQREVALNIAQSLLRRGARISSAEHAGLLLGLLAPLLHDVDGIELDSSDIEDDSALVARVVHVMVAADSDEQHRVLDVLQAALVRGSPERQRHTLPTVAFVALKTFRDVAEGKAQAKEFPAEAWAKRVHAAVSALAAVPAADAALALFLVAAAVASESARLELVTYDLFEQAFLLYEESVPDSRRQASALAAIVGTLHRCRVLDADARGALVHKAAGYCSKLLRRADQCLAVLAVSHLYYQEERAEEGAEETDASQSDATGAHPAPPGAGQDPPPHPAVRDGAAVLSCLKRALRITHAQQQQLLQTGRGELEGPGFLFVEILNHYLYYYERGVAAITLSALQNMVDLVASELSSEACKESETLQTFYANTLDHVRRQQGGDGAGLYAGLRLGAH</sequence>
<evidence type="ECO:0000256" key="5">
    <source>
        <dbReference type="ARBA" id="ARBA00023136"/>
    </source>
</evidence>
<evidence type="ECO:0000256" key="1">
    <source>
        <dbReference type="ARBA" id="ARBA00004170"/>
    </source>
</evidence>
<organism evidence="8">
    <name type="scientific">Auxenochlorella protothecoides</name>
    <name type="common">Green microalga</name>
    <name type="synonym">Chlorella protothecoides</name>
    <dbReference type="NCBI Taxonomy" id="3075"/>
    <lineage>
        <taxon>Eukaryota</taxon>
        <taxon>Viridiplantae</taxon>
        <taxon>Chlorophyta</taxon>
        <taxon>core chlorophytes</taxon>
        <taxon>Trebouxiophyceae</taxon>
        <taxon>Chlorellales</taxon>
        <taxon>Chlorellaceae</taxon>
        <taxon>Auxenochlorella</taxon>
    </lineage>
</organism>
<evidence type="ECO:0000313" key="10">
    <source>
        <dbReference type="Proteomes" id="UP000279271"/>
    </source>
</evidence>
<dbReference type="GO" id="GO:0030906">
    <property type="term" value="C:retromer, cargo-selective complex"/>
    <property type="evidence" value="ECO:0007669"/>
    <property type="project" value="InterPro"/>
</dbReference>
<evidence type="ECO:0000256" key="4">
    <source>
        <dbReference type="ARBA" id="ARBA00022927"/>
    </source>
</evidence>
<evidence type="ECO:0000256" key="6">
    <source>
        <dbReference type="PIRNR" id="PIRNR009375"/>
    </source>
</evidence>
<feature type="region of interest" description="Disordered" evidence="7">
    <location>
        <begin position="677"/>
        <end position="709"/>
    </location>
</feature>
<dbReference type="EMBL" id="QOKY01000179">
    <property type="protein sequence ID" value="RMZ54406.1"/>
    <property type="molecule type" value="Genomic_DNA"/>
</dbReference>
<dbReference type="InterPro" id="IPR005378">
    <property type="entry name" value="Vps35"/>
</dbReference>
<comment type="subcellular location">
    <subcellularLocation>
        <location evidence="1">Membrane</location>
        <topology evidence="1">Peripheral membrane protein</topology>
    </subcellularLocation>
</comment>